<keyword evidence="2" id="KW-1185">Reference proteome</keyword>
<evidence type="ECO:0000313" key="1">
    <source>
        <dbReference type="EMBL" id="RSM03904.1"/>
    </source>
</evidence>
<evidence type="ECO:0000313" key="2">
    <source>
        <dbReference type="Proteomes" id="UP000287144"/>
    </source>
</evidence>
<sequence length="66" mass="7078">MTTRRAKRKCVSGTGNRTLGSADKDLSTELMRARNVSHYTIPDIGLLKARVAIGNSESCPASLAET</sequence>
<dbReference type="AlphaFoldDB" id="A0A428TPF4"/>
<reference evidence="1 2" key="1">
    <citation type="submission" date="2017-06" db="EMBL/GenBank/DDBJ databases">
        <title>Comparative genomic analysis of Ambrosia Fusariam Clade fungi.</title>
        <authorList>
            <person name="Stajich J.E."/>
            <person name="Carrillo J."/>
            <person name="Kijimoto T."/>
            <person name="Eskalen A."/>
            <person name="O'Donnell K."/>
            <person name="Kasson M."/>
        </authorList>
    </citation>
    <scope>NUCLEOTIDE SEQUENCE [LARGE SCALE GENOMIC DNA]</scope>
    <source>
        <strain evidence="1 2">NRRL62579</strain>
    </source>
</reference>
<protein>
    <submittedName>
        <fullName evidence="1">Uncharacterized protein</fullName>
    </submittedName>
</protein>
<dbReference type="Proteomes" id="UP000287144">
    <property type="component" value="Unassembled WGS sequence"/>
</dbReference>
<accession>A0A428TPF4</accession>
<name>A0A428TPF4_9HYPO</name>
<organism evidence="1 2">
    <name type="scientific">Fusarium oligoseptatum</name>
    <dbReference type="NCBI Taxonomy" id="2604345"/>
    <lineage>
        <taxon>Eukaryota</taxon>
        <taxon>Fungi</taxon>
        <taxon>Dikarya</taxon>
        <taxon>Ascomycota</taxon>
        <taxon>Pezizomycotina</taxon>
        <taxon>Sordariomycetes</taxon>
        <taxon>Hypocreomycetidae</taxon>
        <taxon>Hypocreales</taxon>
        <taxon>Nectriaceae</taxon>
        <taxon>Fusarium</taxon>
        <taxon>Fusarium solani species complex</taxon>
    </lineage>
</organism>
<gene>
    <name evidence="1" type="ORF">CEP52_007107</name>
</gene>
<comment type="caution">
    <text evidence="1">The sequence shown here is derived from an EMBL/GenBank/DDBJ whole genome shotgun (WGS) entry which is preliminary data.</text>
</comment>
<dbReference type="EMBL" id="NKCK01000063">
    <property type="protein sequence ID" value="RSM03904.1"/>
    <property type="molecule type" value="Genomic_DNA"/>
</dbReference>
<proteinExistence type="predicted"/>